<proteinExistence type="inferred from homology"/>
<dbReference type="SUPFAM" id="SSF52540">
    <property type="entry name" value="P-loop containing nucleoside triphosphate hydrolases"/>
    <property type="match status" value="1"/>
</dbReference>
<evidence type="ECO:0000259" key="4">
    <source>
        <dbReference type="SMART" id="SM00382"/>
    </source>
</evidence>
<dbReference type="NCBIfam" id="TIGR00368">
    <property type="entry name" value="YifB family Mg chelatase-like AAA ATPase"/>
    <property type="match status" value="1"/>
</dbReference>
<protein>
    <submittedName>
        <fullName evidence="5">YifB family Mg chelatase-like AAA ATPase</fullName>
    </submittedName>
</protein>
<dbReference type="InterPro" id="IPR020568">
    <property type="entry name" value="Ribosomal_Su5_D2-typ_SF"/>
</dbReference>
<evidence type="ECO:0000313" key="6">
    <source>
        <dbReference type="Proteomes" id="UP000665020"/>
    </source>
</evidence>
<dbReference type="PANTHER" id="PTHR32039:SF7">
    <property type="entry name" value="COMPETENCE PROTEIN COMM"/>
    <property type="match status" value="1"/>
</dbReference>
<keyword evidence="6" id="KW-1185">Reference proteome</keyword>
<dbReference type="InterPro" id="IPR045006">
    <property type="entry name" value="CHLI-like"/>
</dbReference>
<dbReference type="GO" id="GO:0003677">
    <property type="term" value="F:DNA binding"/>
    <property type="evidence" value="ECO:0007669"/>
    <property type="project" value="InterPro"/>
</dbReference>
<dbReference type="GO" id="GO:0005524">
    <property type="term" value="F:ATP binding"/>
    <property type="evidence" value="ECO:0007669"/>
    <property type="project" value="UniProtKB-KW"/>
</dbReference>
<dbReference type="Gene3D" id="3.30.230.10">
    <property type="match status" value="1"/>
</dbReference>
<dbReference type="InterPro" id="IPR027417">
    <property type="entry name" value="P-loop_NTPase"/>
</dbReference>
<dbReference type="AlphaFoldDB" id="A0A8A7K9F6"/>
<dbReference type="InterPro" id="IPR003593">
    <property type="entry name" value="AAA+_ATPase"/>
</dbReference>
<dbReference type="InterPro" id="IPR025158">
    <property type="entry name" value="Mg_chelat-rel_C"/>
</dbReference>
<dbReference type="InterPro" id="IPR000523">
    <property type="entry name" value="Mg_chelatse_chII-like_cat_dom"/>
</dbReference>
<sequence>MYAGVKSATIMGVDGFIVQVEVDLARGLPAFDIVGLPDTAVRESRERVRAAVKNSGYRFPGSRITINLAPGDLKKAGSHYDLAIAVGILAAEGIISTQRIGDYLITGELSLTGEVRKVKGVLPMALQARGEGLKGLIIPEENQSEGLIVEGLEIISAAHLNDVIDYFNEGIVKEVVISNLIRNSKNKEYREDFSDVKGQQEAKRALEIAAAGRHNIIMVGPPGSGKTMLARRLRTIIPPLTEEESLELTKIYSIMGLIGSSDGLIKERPFRAPHHSISYVGLIGGGRVPEPGEVSLAHNGTLFLDELPEYQRSVLEMLRQPLEEGKVSIVRALAKAIFPANIMLVAAMNPCPCGYYGDENHQCNCTVKDIRRYRGKISGPLLDRIDIHIEVPALSPNELLTGRGATEHSGQIRQRVLQARDFQCQRYKDEPYLYNSKLDSKGIQKYCLLNKEGQQLIKEAIRRLSLSARAYDRILRLARTIADLEKSEEIKVDHLAEAVQYRTLDRKLI</sequence>
<dbReference type="PANTHER" id="PTHR32039">
    <property type="entry name" value="MAGNESIUM-CHELATASE SUBUNIT CHLI"/>
    <property type="match status" value="1"/>
</dbReference>
<evidence type="ECO:0000256" key="2">
    <source>
        <dbReference type="ARBA" id="ARBA00022741"/>
    </source>
</evidence>
<dbReference type="SUPFAM" id="SSF54211">
    <property type="entry name" value="Ribosomal protein S5 domain 2-like"/>
    <property type="match status" value="1"/>
</dbReference>
<dbReference type="Pfam" id="PF01078">
    <property type="entry name" value="Mg_chelatase"/>
    <property type="match status" value="1"/>
</dbReference>
<dbReference type="CDD" id="cd00009">
    <property type="entry name" value="AAA"/>
    <property type="match status" value="1"/>
</dbReference>
<dbReference type="RefSeq" id="WP_230866870.1">
    <property type="nucleotide sequence ID" value="NZ_CP046640.1"/>
</dbReference>
<dbReference type="InterPro" id="IPR025943">
    <property type="entry name" value="Sigma_54_int_dom_ATP-bd_2"/>
</dbReference>
<dbReference type="Proteomes" id="UP000665020">
    <property type="component" value="Chromosome"/>
</dbReference>
<reference evidence="5" key="1">
    <citation type="submission" date="2019-12" db="EMBL/GenBank/DDBJ databases">
        <authorList>
            <person name="zhang j."/>
            <person name="sun C.M."/>
        </authorList>
    </citation>
    <scope>NUCLEOTIDE SEQUENCE</scope>
    <source>
        <strain evidence="5">NS-1</strain>
    </source>
</reference>
<accession>A0A8A7K9F6</accession>
<evidence type="ECO:0000256" key="3">
    <source>
        <dbReference type="ARBA" id="ARBA00022840"/>
    </source>
</evidence>
<gene>
    <name evidence="5" type="ORF">GM661_10905</name>
</gene>
<dbReference type="Pfam" id="PF13335">
    <property type="entry name" value="Mg_chelatase_C"/>
    <property type="match status" value="1"/>
</dbReference>
<dbReference type="PRINTS" id="PR01657">
    <property type="entry name" value="MCMFAMILY"/>
</dbReference>
<evidence type="ECO:0000256" key="1">
    <source>
        <dbReference type="ARBA" id="ARBA00006354"/>
    </source>
</evidence>
<dbReference type="InterPro" id="IPR014721">
    <property type="entry name" value="Ribsml_uS5_D2-typ_fold_subgr"/>
</dbReference>
<dbReference type="SMART" id="SM00382">
    <property type="entry name" value="AAA"/>
    <property type="match status" value="1"/>
</dbReference>
<keyword evidence="3" id="KW-0067">ATP-binding</keyword>
<organism evidence="5 6">
    <name type="scientific">Iocasia fonsfrigidae</name>
    <dbReference type="NCBI Taxonomy" id="2682810"/>
    <lineage>
        <taxon>Bacteria</taxon>
        <taxon>Bacillati</taxon>
        <taxon>Bacillota</taxon>
        <taxon>Clostridia</taxon>
        <taxon>Halanaerobiales</taxon>
        <taxon>Halanaerobiaceae</taxon>
        <taxon>Iocasia</taxon>
    </lineage>
</organism>
<dbReference type="Gene3D" id="3.40.50.300">
    <property type="entry name" value="P-loop containing nucleotide triphosphate hydrolases"/>
    <property type="match status" value="1"/>
</dbReference>
<dbReference type="InterPro" id="IPR004482">
    <property type="entry name" value="Mg_chelat-rel"/>
</dbReference>
<dbReference type="Pfam" id="PF13541">
    <property type="entry name" value="ChlI"/>
    <property type="match status" value="1"/>
</dbReference>
<dbReference type="KEGG" id="ifn:GM661_10905"/>
<name>A0A8A7K9F6_9FIRM</name>
<keyword evidence="2" id="KW-0547">Nucleotide-binding</keyword>
<evidence type="ECO:0000313" key="5">
    <source>
        <dbReference type="EMBL" id="QTL98443.1"/>
    </source>
</evidence>
<dbReference type="EMBL" id="CP046640">
    <property type="protein sequence ID" value="QTL98443.1"/>
    <property type="molecule type" value="Genomic_DNA"/>
</dbReference>
<comment type="similarity">
    <text evidence="1">Belongs to the Mg-chelatase subunits D/I family. ComM subfamily.</text>
</comment>
<feature type="domain" description="AAA+ ATPase" evidence="4">
    <location>
        <begin position="212"/>
        <end position="395"/>
    </location>
</feature>
<dbReference type="PROSITE" id="PS00676">
    <property type="entry name" value="SIGMA54_INTERACT_2"/>
    <property type="match status" value="1"/>
</dbReference>
<dbReference type="InterPro" id="IPR001208">
    <property type="entry name" value="MCM_dom"/>
</dbReference>